<dbReference type="InterPro" id="IPR044965">
    <property type="entry name" value="Glyco_hydro_17_plant"/>
</dbReference>
<protein>
    <submittedName>
        <fullName evidence="8">Glucan endo-1,3-beta-glucosidase, acidic isoform-like protein</fullName>
    </submittedName>
</protein>
<evidence type="ECO:0000256" key="1">
    <source>
        <dbReference type="ARBA" id="ARBA00008773"/>
    </source>
</evidence>
<dbReference type="SUPFAM" id="SSF51101">
    <property type="entry name" value="Mannose-binding lectins"/>
    <property type="match status" value="4"/>
</dbReference>
<dbReference type="SUPFAM" id="SSF51445">
    <property type="entry name" value="(Trans)glycosidases"/>
    <property type="match status" value="2"/>
</dbReference>
<keyword evidence="9" id="KW-1185">Reference proteome</keyword>
<keyword evidence="4 6" id="KW-0326">Glycosidase</keyword>
<proteinExistence type="inferred from homology"/>
<dbReference type="Pfam" id="PF00332">
    <property type="entry name" value="Glyco_hydro_17"/>
    <property type="match status" value="2"/>
</dbReference>
<dbReference type="EMBL" id="SWLB01000007">
    <property type="protein sequence ID" value="KAF3336710.1"/>
    <property type="molecule type" value="Genomic_DNA"/>
</dbReference>
<evidence type="ECO:0000313" key="8">
    <source>
        <dbReference type="EMBL" id="KAF3336710.1"/>
    </source>
</evidence>
<evidence type="ECO:0000256" key="6">
    <source>
        <dbReference type="RuleBase" id="RU004336"/>
    </source>
</evidence>
<dbReference type="Pfam" id="PF01419">
    <property type="entry name" value="Jacalin"/>
    <property type="match status" value="4"/>
</dbReference>
<evidence type="ECO:0000256" key="5">
    <source>
        <dbReference type="RuleBase" id="RU004335"/>
    </source>
</evidence>
<evidence type="ECO:0000256" key="2">
    <source>
        <dbReference type="ARBA" id="ARBA00022734"/>
    </source>
</evidence>
<evidence type="ECO:0000313" key="9">
    <source>
        <dbReference type="Proteomes" id="UP000623129"/>
    </source>
</evidence>
<keyword evidence="3 6" id="KW-0378">Hydrolase</keyword>
<comment type="similarity">
    <text evidence="1 5">Belongs to the glycosyl hydrolase 17 family.</text>
</comment>
<name>A0A833QWC4_9POAL</name>
<dbReference type="GO" id="GO:0030246">
    <property type="term" value="F:carbohydrate binding"/>
    <property type="evidence" value="ECO:0007669"/>
    <property type="project" value="UniProtKB-KW"/>
</dbReference>
<dbReference type="CDD" id="cd09612">
    <property type="entry name" value="Jacalin"/>
    <property type="match status" value="3"/>
</dbReference>
<dbReference type="PANTHER" id="PTHR32227">
    <property type="entry name" value="GLUCAN ENDO-1,3-BETA-GLUCOSIDASE BG1-RELATED-RELATED"/>
    <property type="match status" value="1"/>
</dbReference>
<feature type="domain" description="Jacalin-type lectin" evidence="7">
    <location>
        <begin position="1"/>
        <end position="125"/>
    </location>
</feature>
<dbReference type="PROSITE" id="PS00587">
    <property type="entry name" value="GLYCOSYL_HYDROL_F17"/>
    <property type="match status" value="2"/>
</dbReference>
<feature type="domain" description="Jacalin-type lectin" evidence="7">
    <location>
        <begin position="724"/>
        <end position="856"/>
    </location>
</feature>
<dbReference type="SMART" id="SM00915">
    <property type="entry name" value="Jacalin"/>
    <property type="match status" value="4"/>
</dbReference>
<evidence type="ECO:0000256" key="3">
    <source>
        <dbReference type="ARBA" id="ARBA00022801"/>
    </source>
</evidence>
<dbReference type="InterPro" id="IPR001229">
    <property type="entry name" value="Jacalin-like_lectin_dom"/>
</dbReference>
<dbReference type="OrthoDB" id="40902at2759"/>
<dbReference type="InterPro" id="IPR000490">
    <property type="entry name" value="Glyco_hydro_17"/>
</dbReference>
<organism evidence="8 9">
    <name type="scientific">Carex littledalei</name>
    <dbReference type="NCBI Taxonomy" id="544730"/>
    <lineage>
        <taxon>Eukaryota</taxon>
        <taxon>Viridiplantae</taxon>
        <taxon>Streptophyta</taxon>
        <taxon>Embryophyta</taxon>
        <taxon>Tracheophyta</taxon>
        <taxon>Spermatophyta</taxon>
        <taxon>Magnoliopsida</taxon>
        <taxon>Liliopsida</taxon>
        <taxon>Poales</taxon>
        <taxon>Cyperaceae</taxon>
        <taxon>Cyperoideae</taxon>
        <taxon>Cariceae</taxon>
        <taxon>Carex</taxon>
        <taxon>Carex subgen. Euthyceras</taxon>
    </lineage>
</organism>
<dbReference type="GO" id="GO:0042973">
    <property type="term" value="F:glucan endo-1,3-beta-D-glucosidase activity"/>
    <property type="evidence" value="ECO:0007669"/>
    <property type="project" value="UniProtKB-ARBA"/>
</dbReference>
<dbReference type="Gene3D" id="3.20.20.80">
    <property type="entry name" value="Glycosidases"/>
    <property type="match status" value="2"/>
</dbReference>
<evidence type="ECO:0000259" key="7">
    <source>
        <dbReference type="PROSITE" id="PS51752"/>
    </source>
</evidence>
<dbReference type="InterPro" id="IPR033734">
    <property type="entry name" value="Jacalin-like_lectin_dom_plant"/>
</dbReference>
<keyword evidence="2" id="KW-0430">Lectin</keyword>
<sequence length="1178" mass="127657">MTTAGITRIVKLGIRHGGAIDGFIVYFERNGSEESTELWGSEGGELTEISFEEDEYIMTVSGHVGTFNTFTLLKSLKVETNLRVYGPYGAEEGKPFELSAEGGEIMGFHGRSGEFVDAIGVYVQAYTKLGLIGGPGGDIREMDPSEITRIVKIGIRHGGAIDGLYYHYERNGQEDSTDLWGTDGGELTEISFEANEYLTAVRGYSGTFNNYTILKSLKLETNLRTYGPYGAEDGQSFEFSVQGGQIIGFHARSGQFIDAIGVYVKGGKAKSTKIIPVVGTAGVGVCYGMIGNNLPSHSDVIKLYKSKGIGSMRIYYPDRDTLNALRGSNIELIIDAPDVGALANGSNAADWVRDNILPYDGVSFKYIAVGNEVMDGNAYNVLPAMSKIYDAISSAGLQGKIKVSTAVRFDVLTNTYPPSSAVFSAPHMGPIVQFLKNTGAPLLANVYPYFSHAGNPADVRLDFALFREPNAVYSDGPNNQLHYQNVFDAMVDSMYYGLEKAGGPNVGIVISETGWPSAGGVNTTVENAGTYIQNLINHVRNGTPKRPGKLETYIFAMFNENGKTGDEVERHFGLFYPDQTPVYSINFTSHAALEKMGPYGGHGGDIRDMDPSGITRIVKIGIRHGGAIDGIIVHFERNGRKESTKLWGAKGGDLTEVGYAGTLNNYSILKSLILETNLCTYGPYGADKKYFEFSAPQGGQIIGFHARSGQFVNAIGVYVQLYGGPCGDIRDMDTSGITRIVKIGIRHGGAIDGIIVHFERSGREESTKLWGAKGGQLNEISFKANEYITAVRGYAGPFNHYTILKSLILETNLRTYGPYGAKDGQFIEFSAQGGQIIGFHARSGQFVDARQSLIVGGRAKSTKIGTLTGTASVGVCYGMIGNNLPSHSDVIKLYQSKGILSMRIYCPKRDTLNALKGTNIDLIIDAPNVAKLSNGSNAAAWVRKNILPYDSVSFKYIAVGNEVMDGNACNVLPAMSKIYDAICSAGLKGKIKVSTAVRFDVLKSTYPPSNAVFSAPHMGPIVQFLKNTGAPLLANIYPYFSHAENPCSVSLDFALFRQPNAAYSDGPNNQHHYKNVFDAMVDSMYYGLEKAGGPDVAIVISETGWPSAGGVNTTVGNAHTYHQNLINHVRNGTPKRPGKLETYIFAMFNENQKTGNEVERHFGLFYPDQTPVYSINFS</sequence>
<dbReference type="Proteomes" id="UP000623129">
    <property type="component" value="Unassembled WGS sequence"/>
</dbReference>
<gene>
    <name evidence="8" type="ORF">FCM35_KLT19296</name>
</gene>
<reference evidence="8" key="1">
    <citation type="submission" date="2020-01" db="EMBL/GenBank/DDBJ databases">
        <title>Genome sequence of Kobresia littledalei, the first chromosome-level genome in the family Cyperaceae.</title>
        <authorList>
            <person name="Qu G."/>
        </authorList>
    </citation>
    <scope>NUCLEOTIDE SEQUENCE</scope>
    <source>
        <strain evidence="8">C.B.Clarke</strain>
        <tissue evidence="8">Leaf</tissue>
    </source>
</reference>
<feature type="domain" description="Jacalin-type lectin" evidence="7">
    <location>
        <begin position="126"/>
        <end position="266"/>
    </location>
</feature>
<dbReference type="AlphaFoldDB" id="A0A833QWC4"/>
<dbReference type="GO" id="GO:0005975">
    <property type="term" value="P:carbohydrate metabolic process"/>
    <property type="evidence" value="ECO:0007669"/>
    <property type="project" value="InterPro"/>
</dbReference>
<accession>A0A833QWC4</accession>
<comment type="caution">
    <text evidence="8">The sequence shown here is derived from an EMBL/GenBank/DDBJ whole genome shotgun (WGS) entry which is preliminary data.</text>
</comment>
<dbReference type="InterPro" id="IPR017853">
    <property type="entry name" value="GH"/>
</dbReference>
<dbReference type="Gene3D" id="2.100.10.30">
    <property type="entry name" value="Jacalin-like lectin domain"/>
    <property type="match status" value="4"/>
</dbReference>
<dbReference type="InterPro" id="IPR036404">
    <property type="entry name" value="Jacalin-like_lectin_dom_sf"/>
</dbReference>
<evidence type="ECO:0000256" key="4">
    <source>
        <dbReference type="ARBA" id="ARBA00023295"/>
    </source>
</evidence>
<dbReference type="FunFam" id="3.20.20.80:FF:000010">
    <property type="entry name" value="glucan endo-1,3-beta-glucosidase, basic"/>
    <property type="match status" value="2"/>
</dbReference>
<feature type="domain" description="Jacalin-type lectin" evidence="7">
    <location>
        <begin position="593"/>
        <end position="721"/>
    </location>
</feature>
<dbReference type="PROSITE" id="PS51752">
    <property type="entry name" value="JACALIN_LECTIN"/>
    <property type="match status" value="4"/>
</dbReference>